<protein>
    <submittedName>
        <fullName evidence="1">Uncharacterized protein</fullName>
    </submittedName>
</protein>
<organism evidence="1 2">
    <name type="scientific">Aphanizomenon flos-aquae LD13</name>
    <dbReference type="NCBI Taxonomy" id="1710894"/>
    <lineage>
        <taxon>Bacteria</taxon>
        <taxon>Bacillati</taxon>
        <taxon>Cyanobacteriota</taxon>
        <taxon>Cyanophyceae</taxon>
        <taxon>Nostocales</taxon>
        <taxon>Aphanizomenonaceae</taxon>
        <taxon>Aphanizomenon</taxon>
    </lineage>
</organism>
<evidence type="ECO:0000313" key="1">
    <source>
        <dbReference type="EMBL" id="OBQ26421.1"/>
    </source>
</evidence>
<dbReference type="EMBL" id="LJOY01000012">
    <property type="protein sequence ID" value="OBQ26421.1"/>
    <property type="molecule type" value="Genomic_DNA"/>
</dbReference>
<evidence type="ECO:0000313" key="2">
    <source>
        <dbReference type="Proteomes" id="UP000092382"/>
    </source>
</evidence>
<comment type="caution">
    <text evidence="1">The sequence shown here is derived from an EMBL/GenBank/DDBJ whole genome shotgun (WGS) entry which is preliminary data.</text>
</comment>
<sequence length="77" mass="8616">MVLISNTPLVNGISPGASVQSLDSFPLNNFSMPCRNLADILWGLPKLSGNNQTYFLQQFEIKRGTKMVNFKDGKKRK</sequence>
<name>A0A1B7VZQ0_APHFL</name>
<gene>
    <name evidence="1" type="ORF">AN481_05650</name>
</gene>
<proteinExistence type="predicted"/>
<dbReference type="AlphaFoldDB" id="A0A1B7VZQ0"/>
<dbReference type="Proteomes" id="UP000092382">
    <property type="component" value="Unassembled WGS sequence"/>
</dbReference>
<accession>A0A1B7VZQ0</accession>
<reference evidence="1 2" key="1">
    <citation type="submission" date="2015-09" db="EMBL/GenBank/DDBJ databases">
        <title>Whole genome shotgun sequence assembly of Aphanizomenon flos-aquae UKL13.</title>
        <authorList>
            <person name="Driscoll C."/>
        </authorList>
    </citation>
    <scope>NUCLEOTIDE SEQUENCE [LARGE SCALE GENOMIC DNA]</scope>
    <source>
        <strain evidence="1">MDT13</strain>
    </source>
</reference>